<sequence>MVDAGFTSFNRGFFSPNMAGRAEFAGALSECLNFIPTVQGPVTRRGGTRYLATAEDGKLFAFVYSASTAYILLFADKKIKIWKDRAFNAEIESPYDLADVKDGLYLYQQADVVFICHPSHKPRRLIRKGEAQWELNDVEFIDGPFLPNNTTDITLTVSGVNVTASADVFNANDVGRQIRVARLNGAEITWGWAVIASYASATAVTVTAKDNWGNGATKIWALGAFSETTGYPSCVAFMEQRLFYGFKSYVFGSMLGASDTFSTTKADGTSDDDHALFLPLAMEKADGINWMVADSGVLVCGTESQTYTVRTTNDGVALTQKTVRAVKDNEQGSNKMKPVAVGVGFVFASQFSKRIMMSSFSYDSYRYQAQGVSVFAESLLEAGVSEAAFAREPQPVLWVCLKSGGIVGCTLSLENSVAAFHRHDVSGKAVSVAVVPSATDERDEAYFLVNRQIDGESVFYLEVLEQGLEESAADTVRAVFADCAMTKEYDSATKEITGLDPLEGETVCVLGDGAVQPDRTVESGKIMLQEAAKVVTVGLPYASIVRPTGISGGNPAAEQRKKKLVSLDVRLYKTVGMKVGGEQIPFGTGEKFNTAVSLFTGDKKVPYPDGWRRDATFEISQEQPLPCTVLAVFYNFAAGG</sequence>
<accession>A0A8S5SSS2</accession>
<reference evidence="1" key="1">
    <citation type="journal article" date="2021" name="Proc. Natl. Acad. Sci. U.S.A.">
        <title>A Catalog of Tens of Thousands of Viruses from Human Metagenomes Reveals Hidden Associations with Chronic Diseases.</title>
        <authorList>
            <person name="Tisza M.J."/>
            <person name="Buck C.B."/>
        </authorList>
    </citation>
    <scope>NUCLEOTIDE SEQUENCE</scope>
    <source>
        <strain evidence="1">CtFgp7</strain>
    </source>
</reference>
<name>A0A8S5SSS2_9CAUD</name>
<evidence type="ECO:0000313" key="1">
    <source>
        <dbReference type="EMBL" id="DAF54006.1"/>
    </source>
</evidence>
<proteinExistence type="predicted"/>
<protein>
    <submittedName>
        <fullName evidence="1">Stabilization protein</fullName>
    </submittedName>
</protein>
<organism evidence="1">
    <name type="scientific">Siphoviridae sp. ctFgp7</name>
    <dbReference type="NCBI Taxonomy" id="2827821"/>
    <lineage>
        <taxon>Viruses</taxon>
        <taxon>Duplodnaviria</taxon>
        <taxon>Heunggongvirae</taxon>
        <taxon>Uroviricota</taxon>
        <taxon>Caudoviricetes</taxon>
    </lineage>
</organism>
<dbReference type="EMBL" id="BK032669">
    <property type="protein sequence ID" value="DAF54006.1"/>
    <property type="molecule type" value="Genomic_DNA"/>
</dbReference>